<dbReference type="AlphaFoldDB" id="A0A1E8FEJ8"/>
<dbReference type="STRING" id="1856405.BFC17_18370"/>
<sequence length="579" mass="62790">MYVPQGNVISVWDFSTPTDPVELVNTAGTPAKGIIQSVAAVGDYLYAIVLGDDQGQLAIYARDASQLTLQSEISYAPNEQYSIPTGLIQITSQFAYLFDNEHGIFLLDVSTPDSPVVVQNIALSLIADSTQLYGTTLVLKGRNAFDETAVTYLDVSDPFNPVVLHRAREMAYIAGGEDKLVISNAGTLRLYDMSSPAEPELLSSYTLTDGYSRAINLTGNLLYARTEYTMEIYTVEDDFNFVKSIDLTMIDSIRQELITPFGNLFFTHADKGYLFTGSSPASQTLSAEFAISSGHNVQNIAFTDSAAVAVQGNFGLTTHDPQTLAQRGRLDLKLSNENHVEFESIAVDNNVAYLAIWGSGLVSVDVSDPGNPIQLGDLDLPYVSSVAIDSEAKIALLGQFSDGGMLYVVDIADPSGPILLSQYDSAEVSDIVFQDGHFFVATNSELSVVDVMPSSLTQIGVYDTGEPIHRFSVYNGLAAINYLYELHIVDVSKPSDPQLQGIYTTDHYSPYGATAMKANRAFISHSFGVEEISVADPTNPRLIKIIPALNSEKRLVVSPDGALYSLGLTNAVYRDKESN</sequence>
<evidence type="ECO:0000313" key="1">
    <source>
        <dbReference type="EMBL" id="OFI34352.1"/>
    </source>
</evidence>
<evidence type="ECO:0008006" key="3">
    <source>
        <dbReference type="Google" id="ProtNLM"/>
    </source>
</evidence>
<dbReference type="SUPFAM" id="SSF50969">
    <property type="entry name" value="YVTN repeat-like/Quinoprotein amine dehydrogenase"/>
    <property type="match status" value="1"/>
</dbReference>
<dbReference type="Pfam" id="PF08309">
    <property type="entry name" value="LVIVD"/>
    <property type="match status" value="5"/>
</dbReference>
<keyword evidence="2" id="KW-1185">Reference proteome</keyword>
<dbReference type="OrthoDB" id="100785at2"/>
<dbReference type="Proteomes" id="UP000176037">
    <property type="component" value="Unassembled WGS sequence"/>
</dbReference>
<dbReference type="SUPFAM" id="SSF63829">
    <property type="entry name" value="Calcium-dependent phosphotriesterase"/>
    <property type="match status" value="1"/>
</dbReference>
<dbReference type="EMBL" id="MJIC01000013">
    <property type="protein sequence ID" value="OFI34352.1"/>
    <property type="molecule type" value="Genomic_DNA"/>
</dbReference>
<accession>A0A1E8FEJ8</accession>
<protein>
    <recommendedName>
        <fullName evidence="3">LVIVD repeat protein</fullName>
    </recommendedName>
</protein>
<dbReference type="RefSeq" id="WP_070176468.1">
    <property type="nucleotide sequence ID" value="NZ_BMJR01000009.1"/>
</dbReference>
<proteinExistence type="predicted"/>
<gene>
    <name evidence="1" type="ORF">BFC17_18370</name>
</gene>
<dbReference type="InterPro" id="IPR011044">
    <property type="entry name" value="Quino_amine_DH_bsu"/>
</dbReference>
<dbReference type="InterPro" id="IPR013211">
    <property type="entry name" value="LVIVD"/>
</dbReference>
<name>A0A1E8FEJ8_9ALTE</name>
<comment type="caution">
    <text evidence="1">The sequence shown here is derived from an EMBL/GenBank/DDBJ whole genome shotgun (WGS) entry which is preliminary data.</text>
</comment>
<organism evidence="1 2">
    <name type="scientific">Alteromonas lipolytica</name>
    <dbReference type="NCBI Taxonomy" id="1856405"/>
    <lineage>
        <taxon>Bacteria</taxon>
        <taxon>Pseudomonadati</taxon>
        <taxon>Pseudomonadota</taxon>
        <taxon>Gammaproteobacteria</taxon>
        <taxon>Alteromonadales</taxon>
        <taxon>Alteromonadaceae</taxon>
        <taxon>Alteromonas/Salinimonas group</taxon>
        <taxon>Alteromonas</taxon>
    </lineage>
</organism>
<evidence type="ECO:0000313" key="2">
    <source>
        <dbReference type="Proteomes" id="UP000176037"/>
    </source>
</evidence>
<reference evidence="1 2" key="1">
    <citation type="submission" date="2016-09" db="EMBL/GenBank/DDBJ databases">
        <title>Alteromonas lipolytica, a new species isolated from sea water.</title>
        <authorList>
            <person name="Wu Y.-H."/>
            <person name="Cheng H."/>
            <person name="Xu X.-W."/>
        </authorList>
    </citation>
    <scope>NUCLEOTIDE SEQUENCE [LARGE SCALE GENOMIC DNA]</scope>
    <source>
        <strain evidence="1 2">JW12</strain>
    </source>
</reference>